<sequence length="617" mass="68238">MNQTANDSETITQPGDNVLFLTQRDLSLTVPINFVTNPSVSLTAACFSNLNYGDDEDLNTCFRNLMEMGFRRIQIDLYWEEDTGNFSFCPAKISNTSTSLVPTSIPVDITGSTTAKPSSSPTASTVVLDTPADNPISLSTSRSPIMPTSYKANSSVMNIGPYMCSSSLNLRLFVIRLLNYIKDSDSVLEARILYIILNLHAAATVNGTGLLESNPNVFPSPQNLVGQTFSANLSEYLYTPNDLQSDRANLNESWYKVNPRYRTTHDYYTETVDKSGTASSIDGWPAESYVEFALNKRLLLGWGSIDPQMSAYNLSGDSDLIFPSGYLSNEVLETDVEQLDQGCLWPSDRPEINPSNLSWAIMTTPSNEEHPPFNQENILPLLSYASNLSTCGVSPFLNVTLLNTTAINQTPYGAYANSTIWSWAPKEPRKYKRLPNTNSTRKGPTYRCATSQLHLSGRWAVSDCLQYNFGACRAYGQPYNWTYTSRPTKFALAANSCPNGYTFAAPRTALENSYLTQMMRRIEGSQNGNAKCWVALDSMDVEGCWVIGGKNNTCPYNDSVALETYRRRTILIPTIAAILVLVVTAITIIAKAADNRRKGRRQNRKIYIGNIGEGVPG</sequence>
<evidence type="ECO:0000313" key="13">
    <source>
        <dbReference type="Proteomes" id="UP000275772"/>
    </source>
</evidence>
<gene>
    <name evidence="12" type="ORF">BLGHR1_11908</name>
</gene>
<dbReference type="InterPro" id="IPR051008">
    <property type="entry name" value="Telomere_Capping_Maintenance"/>
</dbReference>
<evidence type="ECO:0000256" key="6">
    <source>
        <dbReference type="ARBA" id="ARBA00023180"/>
    </source>
</evidence>
<comment type="similarity">
    <text evidence="8">Belongs to the MTC6 family.</text>
</comment>
<comment type="function">
    <text evidence="7">May be involved in telomere capping.</text>
</comment>
<evidence type="ECO:0000256" key="2">
    <source>
        <dbReference type="ARBA" id="ARBA00022692"/>
    </source>
</evidence>
<keyword evidence="4 10" id="KW-1133">Transmembrane helix</keyword>
<evidence type="ECO:0000256" key="8">
    <source>
        <dbReference type="ARBA" id="ARBA00038159"/>
    </source>
</evidence>
<dbReference type="PANTHER" id="PTHR35518:SF2">
    <property type="entry name" value="MAINTENANCE OF TELOMERE CAPPING PROTEIN 6"/>
    <property type="match status" value="1"/>
</dbReference>
<evidence type="ECO:0000256" key="7">
    <source>
        <dbReference type="ARBA" id="ARBA00037703"/>
    </source>
</evidence>
<name>A0A383UPG8_BLUHO</name>
<keyword evidence="5 10" id="KW-0472">Membrane</keyword>
<evidence type="ECO:0000256" key="1">
    <source>
        <dbReference type="ARBA" id="ARBA00004479"/>
    </source>
</evidence>
<dbReference type="EMBL" id="UNSH01000036">
    <property type="protein sequence ID" value="SZF01152.1"/>
    <property type="molecule type" value="Genomic_DNA"/>
</dbReference>
<evidence type="ECO:0000259" key="11">
    <source>
        <dbReference type="Pfam" id="PF25506"/>
    </source>
</evidence>
<evidence type="ECO:0000256" key="4">
    <source>
        <dbReference type="ARBA" id="ARBA00022989"/>
    </source>
</evidence>
<feature type="transmembrane region" description="Helical" evidence="10">
    <location>
        <begin position="570"/>
        <end position="593"/>
    </location>
</feature>
<proteinExistence type="inferred from homology"/>
<keyword evidence="6" id="KW-0325">Glycoprotein</keyword>
<dbReference type="VEuPathDB" id="FungiDB:BLGHR1_11908"/>
<evidence type="ECO:0000313" key="12">
    <source>
        <dbReference type="EMBL" id="SZF01152.1"/>
    </source>
</evidence>
<evidence type="ECO:0000256" key="10">
    <source>
        <dbReference type="SAM" id="Phobius"/>
    </source>
</evidence>
<organism evidence="12 13">
    <name type="scientific">Blumeria hordei</name>
    <name type="common">Barley powdery mildew</name>
    <name type="synonym">Blumeria graminis f. sp. hordei</name>
    <dbReference type="NCBI Taxonomy" id="2867405"/>
    <lineage>
        <taxon>Eukaryota</taxon>
        <taxon>Fungi</taxon>
        <taxon>Dikarya</taxon>
        <taxon>Ascomycota</taxon>
        <taxon>Pezizomycotina</taxon>
        <taxon>Leotiomycetes</taxon>
        <taxon>Erysiphales</taxon>
        <taxon>Erysiphaceae</taxon>
        <taxon>Blumeria</taxon>
    </lineage>
</organism>
<feature type="domain" description="MTC6 partial TIM-barrel" evidence="11">
    <location>
        <begin position="20"/>
        <end position="408"/>
    </location>
</feature>
<dbReference type="Proteomes" id="UP000275772">
    <property type="component" value="Unassembled WGS sequence"/>
</dbReference>
<protein>
    <recommendedName>
        <fullName evidence="9">Maintenance of telomere capping protein 6</fullName>
    </recommendedName>
</protein>
<dbReference type="PANTHER" id="PTHR35518">
    <property type="entry name" value="MAINTENANCE OF TELOMOERE CAPPING"/>
    <property type="match status" value="1"/>
</dbReference>
<dbReference type="AlphaFoldDB" id="A0A383UPG8"/>
<dbReference type="GO" id="GO:0016020">
    <property type="term" value="C:membrane"/>
    <property type="evidence" value="ECO:0007669"/>
    <property type="project" value="UniProtKB-SubCell"/>
</dbReference>
<dbReference type="Pfam" id="PF25506">
    <property type="entry name" value="TIM-barrel_MTC6"/>
    <property type="match status" value="1"/>
</dbReference>
<evidence type="ECO:0000256" key="3">
    <source>
        <dbReference type="ARBA" id="ARBA00022729"/>
    </source>
</evidence>
<keyword evidence="2 10" id="KW-0812">Transmembrane</keyword>
<accession>A0A383UPG8</accession>
<evidence type="ECO:0000256" key="9">
    <source>
        <dbReference type="ARBA" id="ARBA00039865"/>
    </source>
</evidence>
<keyword evidence="3" id="KW-0732">Signal</keyword>
<evidence type="ECO:0000256" key="5">
    <source>
        <dbReference type="ARBA" id="ARBA00023136"/>
    </source>
</evidence>
<dbReference type="InterPro" id="IPR057530">
    <property type="entry name" value="TIM-barrel_MTC6"/>
</dbReference>
<comment type="subcellular location">
    <subcellularLocation>
        <location evidence="1">Membrane</location>
        <topology evidence="1">Single-pass type I membrane protein</topology>
    </subcellularLocation>
</comment>
<reference evidence="12 13" key="1">
    <citation type="submission" date="2017-11" db="EMBL/GenBank/DDBJ databases">
        <authorList>
            <person name="Kracher B."/>
        </authorList>
    </citation>
    <scope>NUCLEOTIDE SEQUENCE [LARGE SCALE GENOMIC DNA]</scope>
    <source>
        <strain evidence="12 13">RACE1</strain>
    </source>
</reference>